<dbReference type="InterPro" id="IPR038202">
    <property type="entry name" value="Cro_sf"/>
</dbReference>
<dbReference type="Gene3D" id="3.30.240.10">
    <property type="entry name" value="CRO Repressor"/>
    <property type="match status" value="1"/>
</dbReference>
<dbReference type="GO" id="GO:0006355">
    <property type="term" value="P:regulation of DNA-templated transcription"/>
    <property type="evidence" value="ECO:0007669"/>
    <property type="project" value="InterPro"/>
</dbReference>
<gene>
    <name evidence="1" type="ORF">WRSd3_01234</name>
</gene>
<dbReference type="SUPFAM" id="SSF47413">
    <property type="entry name" value="lambda repressor-like DNA-binding domains"/>
    <property type="match status" value="1"/>
</dbReference>
<reference evidence="1 2" key="1">
    <citation type="submission" date="2013-10" db="EMBL/GenBank/DDBJ databases">
        <title>Draft genomes and the virulence plasmids of Sd1617 vaccine constructs: WRSd3 and WRSd5.</title>
        <authorList>
            <person name="Aksomboon Vongsawan A."/>
            <person name="Venkatesan M.M."/>
            <person name="Vaisvil B."/>
            <person name="Emel G."/>
            <person name="Kepatral V."/>
            <person name="Sethabutr O."/>
            <person name="Serichantalergs O."/>
            <person name="Mason C."/>
        </authorList>
    </citation>
    <scope>NUCLEOTIDE SEQUENCE [LARGE SCALE GENOMIC DNA]</scope>
    <source>
        <strain evidence="1 2">WRSd3</strain>
    </source>
</reference>
<dbReference type="PATRIC" id="fig|1401327.3.peg.1138"/>
<evidence type="ECO:0000313" key="1">
    <source>
        <dbReference type="EMBL" id="ESU80759.1"/>
    </source>
</evidence>
<dbReference type="Pfam" id="PF09048">
    <property type="entry name" value="Cro"/>
    <property type="match status" value="1"/>
</dbReference>
<accession>A0A090NKJ5</accession>
<organism evidence="1 2">
    <name type="scientific">Shigella dysenteriae WRSd3</name>
    <dbReference type="NCBI Taxonomy" id="1401327"/>
    <lineage>
        <taxon>Bacteria</taxon>
        <taxon>Pseudomonadati</taxon>
        <taxon>Pseudomonadota</taxon>
        <taxon>Gammaproteobacteria</taxon>
        <taxon>Enterobacterales</taxon>
        <taxon>Enterobacteriaceae</taxon>
        <taxon>Shigella</taxon>
    </lineage>
</organism>
<dbReference type="InterPro" id="IPR010982">
    <property type="entry name" value="Lambda_DNA-bd_dom_sf"/>
</dbReference>
<dbReference type="InterPro" id="IPR000655">
    <property type="entry name" value="Cro-like"/>
</dbReference>
<sequence length="79" mass="8833">MRNDIGILKESVMAMKKETLADYVYRFGQKKAAKDFGVAQSAISKALLVGREIYVKTFDDGTVEAEEVRPFPAFVRGDD</sequence>
<dbReference type="GO" id="GO:0003677">
    <property type="term" value="F:DNA binding"/>
    <property type="evidence" value="ECO:0007669"/>
    <property type="project" value="InterPro"/>
</dbReference>
<dbReference type="EMBL" id="AXUT01000087">
    <property type="protein sequence ID" value="ESU80759.1"/>
    <property type="molecule type" value="Genomic_DNA"/>
</dbReference>
<name>A0A090NKJ5_SHIDY</name>
<proteinExistence type="predicted"/>
<evidence type="ECO:0000313" key="2">
    <source>
        <dbReference type="Proteomes" id="UP000017944"/>
    </source>
</evidence>
<dbReference type="Proteomes" id="UP000017944">
    <property type="component" value="Unassembled WGS sequence"/>
</dbReference>
<dbReference type="AlphaFoldDB" id="A0A090NKJ5"/>
<protein>
    <submittedName>
        <fullName evidence="1">Regulatory protein cro</fullName>
    </submittedName>
</protein>
<comment type="caution">
    <text evidence="1">The sequence shown here is derived from an EMBL/GenBank/DDBJ whole genome shotgun (WGS) entry which is preliminary data.</text>
</comment>